<keyword evidence="2 8" id="KW-0813">Transport</keyword>
<dbReference type="Gene3D" id="2.170.130.10">
    <property type="entry name" value="TonB-dependent receptor, plug domain"/>
    <property type="match status" value="1"/>
</dbReference>
<evidence type="ECO:0000256" key="4">
    <source>
        <dbReference type="ARBA" id="ARBA00022692"/>
    </source>
</evidence>
<sequence>MMTRSRMAGAQPRLSACLALAMASLAAQADEHQHGDPAITLDPLVVTASAPVSPLLWVTDPRLPRQPVPASDGADYLKTVPGFSTVRNGGTNGDPVLRGMFGSRLNILSNDGNLIGACPSRMDNPLSYIAPETYDRLTIIKGPQSVRWGAGASAGTVRFERDTPRFDAPGVRAGGSVLVGSRNRNDQVLDLTAGTPDFYVRASGNRSEADDYKDGDGQVVPSKWRKWNGDVAVGWTPDADTLLEVSAGAGDAIARYAGRGMDGAAFERTSYAARFEKHNLPGAWDTLQANVYYNEADHVMDNYTLRTPNPSSSMPMPMASNVDRRTRGGRISSEWQWQGVGLVAGVDADDSRHRGRSAMGRGTYQQLPKTSDAQFRRQGVFSELTVGVDTRQRWIGGLRLDRAQADDHRRQSGGMMAMPNPTFGAQRREWLGSGFLRWERDLRDGLEVYAGLGHSERMPDYWELFSPDVGPVGSVNAFAGIQPERTTQLDLGLQYRTAWVKAWVSAYAGRIDDYILFTYRSGGMMGSSSQATNVDARIAGAEAGLQLQLDDQWALGGTLAYAWGENRADDRPLPQMPPLEARISADWQGERWSAGALLRAVTHQHRVAAGQGNVVAQDLGPSAGFATLALNAAYRFTPLLQASLGVDNLFDRTYSEHLNLAGSADFGFPADPVRINEPGRTVWMKVNYRY</sequence>
<keyword evidence="4 8" id="KW-0812">Transmembrane</keyword>
<evidence type="ECO:0000256" key="7">
    <source>
        <dbReference type="ARBA" id="ARBA00023237"/>
    </source>
</evidence>
<evidence type="ECO:0000256" key="9">
    <source>
        <dbReference type="RuleBase" id="RU003357"/>
    </source>
</evidence>
<evidence type="ECO:0000256" key="3">
    <source>
        <dbReference type="ARBA" id="ARBA00022452"/>
    </source>
</evidence>
<evidence type="ECO:0000256" key="6">
    <source>
        <dbReference type="ARBA" id="ARBA00023136"/>
    </source>
</evidence>
<comment type="caution">
    <text evidence="13">The sequence shown here is derived from an EMBL/GenBank/DDBJ whole genome shotgun (WGS) entry which is preliminary data.</text>
</comment>
<dbReference type="NCBIfam" id="TIGR01778">
    <property type="entry name" value="TonB-copper"/>
    <property type="match status" value="1"/>
</dbReference>
<dbReference type="Proteomes" id="UP000547058">
    <property type="component" value="Unassembled WGS sequence"/>
</dbReference>
<feature type="domain" description="TonB-dependent receptor plug" evidence="12">
    <location>
        <begin position="65"/>
        <end position="156"/>
    </location>
</feature>
<dbReference type="Pfam" id="PF07715">
    <property type="entry name" value="Plug"/>
    <property type="match status" value="1"/>
</dbReference>
<evidence type="ECO:0000256" key="2">
    <source>
        <dbReference type="ARBA" id="ARBA00022448"/>
    </source>
</evidence>
<dbReference type="EMBL" id="JACGXS010000003">
    <property type="protein sequence ID" value="MBA8681915.1"/>
    <property type="molecule type" value="Genomic_DNA"/>
</dbReference>
<name>A0A7W3FM21_9GAMM</name>
<dbReference type="InterPro" id="IPR012910">
    <property type="entry name" value="Plug_dom"/>
</dbReference>
<proteinExistence type="inferred from homology"/>
<keyword evidence="13" id="KW-0675">Receptor</keyword>
<dbReference type="InterPro" id="IPR000531">
    <property type="entry name" value="Beta-barrel_TonB"/>
</dbReference>
<dbReference type="PROSITE" id="PS52016">
    <property type="entry name" value="TONB_DEPENDENT_REC_3"/>
    <property type="match status" value="1"/>
</dbReference>
<feature type="chain" id="PRO_5031402083" evidence="10">
    <location>
        <begin position="30"/>
        <end position="690"/>
    </location>
</feature>
<comment type="subcellular location">
    <subcellularLocation>
        <location evidence="1 8">Cell outer membrane</location>
        <topology evidence="1 8">Multi-pass membrane protein</topology>
    </subcellularLocation>
</comment>
<dbReference type="AlphaFoldDB" id="A0A7W3FM21"/>
<dbReference type="SUPFAM" id="SSF56935">
    <property type="entry name" value="Porins"/>
    <property type="match status" value="1"/>
</dbReference>
<evidence type="ECO:0000313" key="13">
    <source>
        <dbReference type="EMBL" id="MBA8681915.1"/>
    </source>
</evidence>
<dbReference type="GO" id="GO:0015344">
    <property type="term" value="F:siderophore uptake transmembrane transporter activity"/>
    <property type="evidence" value="ECO:0007669"/>
    <property type="project" value="TreeGrafter"/>
</dbReference>
<organism evidence="13 14">
    <name type="scientific">Stenotrophomonas tumulicola</name>
    <dbReference type="NCBI Taxonomy" id="1685415"/>
    <lineage>
        <taxon>Bacteria</taxon>
        <taxon>Pseudomonadati</taxon>
        <taxon>Pseudomonadota</taxon>
        <taxon>Gammaproteobacteria</taxon>
        <taxon>Lysobacterales</taxon>
        <taxon>Lysobacteraceae</taxon>
        <taxon>Stenotrophomonas</taxon>
    </lineage>
</organism>
<dbReference type="PANTHER" id="PTHR30069:SF49">
    <property type="entry name" value="OUTER MEMBRANE PROTEIN C"/>
    <property type="match status" value="1"/>
</dbReference>
<feature type="domain" description="TonB-dependent receptor-like beta-barrel" evidence="11">
    <location>
        <begin position="210"/>
        <end position="649"/>
    </location>
</feature>
<keyword evidence="7 8" id="KW-0998">Cell outer membrane</keyword>
<dbReference type="InterPro" id="IPR010100">
    <property type="entry name" value="TonB-dep_Cu_rcpt"/>
</dbReference>
<reference evidence="13 14" key="1">
    <citation type="submission" date="2020-08" db="EMBL/GenBank/DDBJ databases">
        <title>Stenotrophomonas tumulicola JCM 30961.</title>
        <authorList>
            <person name="Deng Y."/>
        </authorList>
    </citation>
    <scope>NUCLEOTIDE SEQUENCE [LARGE SCALE GENOMIC DNA]</scope>
    <source>
        <strain evidence="13 14">JCM 30961</strain>
    </source>
</reference>
<dbReference type="InterPro" id="IPR039426">
    <property type="entry name" value="TonB-dep_rcpt-like"/>
</dbReference>
<gene>
    <name evidence="13" type="ORF">H4O11_08805</name>
</gene>
<evidence type="ECO:0000259" key="12">
    <source>
        <dbReference type="Pfam" id="PF07715"/>
    </source>
</evidence>
<protein>
    <submittedName>
        <fullName evidence="13">TonB-dependent copper receptor</fullName>
    </submittedName>
</protein>
<dbReference type="CDD" id="cd01347">
    <property type="entry name" value="ligand_gated_channel"/>
    <property type="match status" value="1"/>
</dbReference>
<dbReference type="Pfam" id="PF00593">
    <property type="entry name" value="TonB_dep_Rec_b-barrel"/>
    <property type="match status" value="1"/>
</dbReference>
<dbReference type="PANTHER" id="PTHR30069">
    <property type="entry name" value="TONB-DEPENDENT OUTER MEMBRANE RECEPTOR"/>
    <property type="match status" value="1"/>
</dbReference>
<keyword evidence="6 8" id="KW-0472">Membrane</keyword>
<evidence type="ECO:0000256" key="10">
    <source>
        <dbReference type="SAM" id="SignalP"/>
    </source>
</evidence>
<keyword evidence="3 8" id="KW-1134">Transmembrane beta strand</keyword>
<dbReference type="Gene3D" id="2.40.170.20">
    <property type="entry name" value="TonB-dependent receptor, beta-barrel domain"/>
    <property type="match status" value="1"/>
</dbReference>
<dbReference type="GO" id="GO:0044718">
    <property type="term" value="P:siderophore transmembrane transport"/>
    <property type="evidence" value="ECO:0007669"/>
    <property type="project" value="TreeGrafter"/>
</dbReference>
<keyword evidence="5 9" id="KW-0798">TonB box</keyword>
<keyword evidence="10" id="KW-0732">Signal</keyword>
<evidence type="ECO:0000256" key="8">
    <source>
        <dbReference type="PROSITE-ProRule" id="PRU01360"/>
    </source>
</evidence>
<accession>A0A7W3FM21</accession>
<dbReference type="RefSeq" id="WP_182339046.1">
    <property type="nucleotide sequence ID" value="NZ_JACGXS010000003.1"/>
</dbReference>
<evidence type="ECO:0000256" key="5">
    <source>
        <dbReference type="ARBA" id="ARBA00023077"/>
    </source>
</evidence>
<dbReference type="GO" id="GO:0009279">
    <property type="term" value="C:cell outer membrane"/>
    <property type="evidence" value="ECO:0007669"/>
    <property type="project" value="UniProtKB-SubCell"/>
</dbReference>
<feature type="signal peptide" evidence="10">
    <location>
        <begin position="1"/>
        <end position="29"/>
    </location>
</feature>
<comment type="similarity">
    <text evidence="8 9">Belongs to the TonB-dependent receptor family.</text>
</comment>
<dbReference type="InterPro" id="IPR037066">
    <property type="entry name" value="Plug_dom_sf"/>
</dbReference>
<keyword evidence="14" id="KW-1185">Reference proteome</keyword>
<evidence type="ECO:0000256" key="1">
    <source>
        <dbReference type="ARBA" id="ARBA00004571"/>
    </source>
</evidence>
<evidence type="ECO:0000259" key="11">
    <source>
        <dbReference type="Pfam" id="PF00593"/>
    </source>
</evidence>
<dbReference type="InterPro" id="IPR036942">
    <property type="entry name" value="Beta-barrel_TonB_sf"/>
</dbReference>
<evidence type="ECO:0000313" key="14">
    <source>
        <dbReference type="Proteomes" id="UP000547058"/>
    </source>
</evidence>